<evidence type="ECO:0000256" key="1">
    <source>
        <dbReference type="ARBA" id="ARBA00023125"/>
    </source>
</evidence>
<dbReference type="CDD" id="cd04496">
    <property type="entry name" value="SSB_OBF"/>
    <property type="match status" value="1"/>
</dbReference>
<dbReference type="NCBIfam" id="NF005851">
    <property type="entry name" value="PRK07772.1"/>
    <property type="match status" value="1"/>
</dbReference>
<feature type="compositionally biased region" description="Gly residues" evidence="4">
    <location>
        <begin position="144"/>
        <end position="188"/>
    </location>
</feature>
<comment type="caution">
    <text evidence="2">Lacks conserved residue(s) required for the propagation of feature annotation.</text>
</comment>
<evidence type="ECO:0000256" key="2">
    <source>
        <dbReference type="HAMAP-Rule" id="MF_00984"/>
    </source>
</evidence>
<dbReference type="Pfam" id="PF00436">
    <property type="entry name" value="SSB"/>
    <property type="match status" value="1"/>
</dbReference>
<dbReference type="NCBIfam" id="TIGR00621">
    <property type="entry name" value="ssb"/>
    <property type="match status" value="1"/>
</dbReference>
<evidence type="ECO:0000313" key="5">
    <source>
        <dbReference type="EMBL" id="BCY26390.1"/>
    </source>
</evidence>
<dbReference type="PROSITE" id="PS50935">
    <property type="entry name" value="SSB"/>
    <property type="match status" value="1"/>
</dbReference>
<dbReference type="InterPro" id="IPR000424">
    <property type="entry name" value="Primosome_PriB/ssb"/>
</dbReference>
<comment type="subunit">
    <text evidence="2">Homotetramer.</text>
</comment>
<dbReference type="Gene3D" id="2.40.50.140">
    <property type="entry name" value="Nucleic acid-binding proteins"/>
    <property type="match status" value="1"/>
</dbReference>
<sequence length="217" mass="22742">MSGTLEPLIANYENHCDLETDMAGETPITVIGNLTADPELRFTPNGVPVANFTVASTPRTFDRQTNEWRDGEAMFLNCSVWRQFAENVAESLSKGMRVVVSGNLRARSYEDRDGNRRTSYEIDVNEVGPSLRFASAKVSRNQSSGGGNWGGNAGGGQGGNWGGNSGGGQGSWSGGNGGQGGSWGGNSGNQGSYNNGDANRGGGVDPWASAQADEPPF</sequence>
<dbReference type="GO" id="GO:0006260">
    <property type="term" value="P:DNA replication"/>
    <property type="evidence" value="ECO:0007669"/>
    <property type="project" value="InterPro"/>
</dbReference>
<dbReference type="HAMAP" id="MF_00984">
    <property type="entry name" value="SSB"/>
    <property type="match status" value="1"/>
</dbReference>
<dbReference type="InterPro" id="IPR012340">
    <property type="entry name" value="NA-bd_OB-fold"/>
</dbReference>
<reference evidence="5" key="1">
    <citation type="submission" date="2021-06" db="EMBL/GenBank/DDBJ databases">
        <title>Genome sequence of Cutibacterium modestum strain KB17-24694.</title>
        <authorList>
            <person name="Dekio I."/>
            <person name="Asahina A."/>
            <person name="Nishida M."/>
        </authorList>
    </citation>
    <scope>NUCLEOTIDE SEQUENCE</scope>
    <source>
        <strain evidence="5">KB17-24694</strain>
    </source>
</reference>
<protein>
    <recommendedName>
        <fullName evidence="2 3">Single-stranded DNA-binding protein</fullName>
        <shortName evidence="2">SSB</shortName>
    </recommendedName>
</protein>
<accession>A0AAD1NWQ6</accession>
<keyword evidence="1 2" id="KW-0238">DNA-binding</keyword>
<evidence type="ECO:0000256" key="4">
    <source>
        <dbReference type="SAM" id="MobiDB-lite"/>
    </source>
</evidence>
<gene>
    <name evidence="5" type="ORF">KB1_23800</name>
</gene>
<dbReference type="PANTHER" id="PTHR10302:SF27">
    <property type="entry name" value="SINGLE-STRANDED DNA-BINDING PROTEIN"/>
    <property type="match status" value="1"/>
</dbReference>
<dbReference type="InterPro" id="IPR011344">
    <property type="entry name" value="ssDNA-bd"/>
</dbReference>
<dbReference type="Proteomes" id="UP000825072">
    <property type="component" value="Chromosome 1"/>
</dbReference>
<evidence type="ECO:0000313" key="6">
    <source>
        <dbReference type="Proteomes" id="UP000825072"/>
    </source>
</evidence>
<dbReference type="GO" id="GO:0003697">
    <property type="term" value="F:single-stranded DNA binding"/>
    <property type="evidence" value="ECO:0007669"/>
    <property type="project" value="UniProtKB-UniRule"/>
</dbReference>
<name>A0AAD1NWQ6_9ACTN</name>
<dbReference type="AlphaFoldDB" id="A0AAD1NWQ6"/>
<organism evidence="5 6">
    <name type="scientific">Cutibacterium modestum</name>
    <dbReference type="NCBI Taxonomy" id="2559073"/>
    <lineage>
        <taxon>Bacteria</taxon>
        <taxon>Bacillati</taxon>
        <taxon>Actinomycetota</taxon>
        <taxon>Actinomycetes</taxon>
        <taxon>Propionibacteriales</taxon>
        <taxon>Propionibacteriaceae</taxon>
        <taxon>Cutibacterium</taxon>
    </lineage>
</organism>
<evidence type="ECO:0000256" key="3">
    <source>
        <dbReference type="RuleBase" id="RU000524"/>
    </source>
</evidence>
<dbReference type="EMBL" id="AP024747">
    <property type="protein sequence ID" value="BCY26390.1"/>
    <property type="molecule type" value="Genomic_DNA"/>
</dbReference>
<feature type="region of interest" description="Disordered" evidence="4">
    <location>
        <begin position="136"/>
        <end position="217"/>
    </location>
</feature>
<dbReference type="PANTHER" id="PTHR10302">
    <property type="entry name" value="SINGLE-STRANDED DNA-BINDING PROTEIN"/>
    <property type="match status" value="1"/>
</dbReference>
<proteinExistence type="inferred from homology"/>
<dbReference type="SUPFAM" id="SSF50249">
    <property type="entry name" value="Nucleic acid-binding proteins"/>
    <property type="match status" value="1"/>
</dbReference>
<dbReference type="GO" id="GO:0009295">
    <property type="term" value="C:nucleoid"/>
    <property type="evidence" value="ECO:0007669"/>
    <property type="project" value="TreeGrafter"/>
</dbReference>